<dbReference type="EMBL" id="CP088295">
    <property type="protein sequence ID" value="UUY04363.1"/>
    <property type="molecule type" value="Genomic_DNA"/>
</dbReference>
<name>A0ABY5PI80_9ACTN</name>
<keyword evidence="2" id="KW-0732">Signal</keyword>
<evidence type="ECO:0000313" key="3">
    <source>
        <dbReference type="EMBL" id="UUY04363.1"/>
    </source>
</evidence>
<feature type="transmembrane region" description="Helical" evidence="1">
    <location>
        <begin position="208"/>
        <end position="228"/>
    </location>
</feature>
<organism evidence="3 4">
    <name type="scientific">Svornostia abyssi</name>
    <dbReference type="NCBI Taxonomy" id="2898438"/>
    <lineage>
        <taxon>Bacteria</taxon>
        <taxon>Bacillati</taxon>
        <taxon>Actinomycetota</taxon>
        <taxon>Thermoleophilia</taxon>
        <taxon>Solirubrobacterales</taxon>
        <taxon>Baekduiaceae</taxon>
        <taxon>Svornostia</taxon>
    </lineage>
</organism>
<evidence type="ECO:0000313" key="4">
    <source>
        <dbReference type="Proteomes" id="UP001058860"/>
    </source>
</evidence>
<evidence type="ECO:0000256" key="1">
    <source>
        <dbReference type="SAM" id="Phobius"/>
    </source>
</evidence>
<keyword evidence="1" id="KW-0472">Membrane</keyword>
<evidence type="ECO:0000256" key="2">
    <source>
        <dbReference type="SAM" id="SignalP"/>
    </source>
</evidence>
<sequence length="259" mass="25732">MRRVIVAVTVVALAPTPAFAAMNASVQVPAGSVAPPTAVTVEQTGPHEVTVTNTGATPMTFGGTALRGVSRLLKLDPSSTCLSARTLGAGASCVLRQRTARAATATGVALRVTVAGGTVSLTNASAEDLRLGGAAAASFLRQLGVRGGTCVGAGTLPAGGTCTVAGRPGAPRPTTALAAGAALDRGTKQRLTAFALTPTEQKLRDDSILVGATLVLIALLPVIVPAVIVFGPPLLLGAAVVSFVSTWLFLLCGSAGRCD</sequence>
<feature type="transmembrane region" description="Helical" evidence="1">
    <location>
        <begin position="235"/>
        <end position="256"/>
    </location>
</feature>
<dbReference type="InterPro" id="IPR013783">
    <property type="entry name" value="Ig-like_fold"/>
</dbReference>
<gene>
    <name evidence="3" type="ORF">LRS13_02180</name>
</gene>
<keyword evidence="1" id="KW-0812">Transmembrane</keyword>
<keyword evidence="4" id="KW-1185">Reference proteome</keyword>
<protein>
    <submittedName>
        <fullName evidence="3">Uncharacterized protein</fullName>
    </submittedName>
</protein>
<feature type="chain" id="PRO_5047548210" evidence="2">
    <location>
        <begin position="21"/>
        <end position="259"/>
    </location>
</feature>
<dbReference type="Gene3D" id="2.60.40.10">
    <property type="entry name" value="Immunoglobulins"/>
    <property type="match status" value="1"/>
</dbReference>
<feature type="signal peptide" evidence="2">
    <location>
        <begin position="1"/>
        <end position="20"/>
    </location>
</feature>
<keyword evidence="1" id="KW-1133">Transmembrane helix</keyword>
<reference evidence="4" key="1">
    <citation type="submission" date="2021-11" db="EMBL/GenBank/DDBJ databases">
        <title>Cultivation dependent microbiological survey of springs from the worlds oldest radium mine currently devoted to the extraction of radon-saturated water.</title>
        <authorList>
            <person name="Kapinusova G."/>
            <person name="Smrhova T."/>
            <person name="Strejcek M."/>
            <person name="Suman J."/>
            <person name="Jani K."/>
            <person name="Pajer P."/>
            <person name="Uhlik O."/>
        </authorList>
    </citation>
    <scope>NUCLEOTIDE SEQUENCE [LARGE SCALE GENOMIC DNA]</scope>
    <source>
        <strain evidence="4">J379</strain>
    </source>
</reference>
<dbReference type="Proteomes" id="UP001058860">
    <property type="component" value="Chromosome"/>
</dbReference>
<proteinExistence type="predicted"/>
<accession>A0ABY5PI80</accession>
<dbReference type="RefSeq" id="WP_353864848.1">
    <property type="nucleotide sequence ID" value="NZ_CP088295.1"/>
</dbReference>